<gene>
    <name evidence="3" type="ORF">GGE60_003428</name>
</gene>
<dbReference type="GeneID" id="32527864"/>
<evidence type="ECO:0000256" key="1">
    <source>
        <dbReference type="SAM" id="MobiDB-lite"/>
    </source>
</evidence>
<dbReference type="RefSeq" id="WP_028752653.1">
    <property type="nucleotide sequence ID" value="NZ_JACIIG010000008.1"/>
</dbReference>
<dbReference type="EMBL" id="JACIIG010000008">
    <property type="protein sequence ID" value="MBB4569304.1"/>
    <property type="molecule type" value="Genomic_DNA"/>
</dbReference>
<keyword evidence="2" id="KW-0472">Membrane</keyword>
<evidence type="ECO:0000313" key="4">
    <source>
        <dbReference type="Proteomes" id="UP000543836"/>
    </source>
</evidence>
<dbReference type="AlphaFoldDB" id="A0A7W6ZV27"/>
<keyword evidence="2" id="KW-1133">Transmembrane helix</keyword>
<protein>
    <submittedName>
        <fullName evidence="3">Uncharacterized protein</fullName>
    </submittedName>
</protein>
<accession>A0A7W6ZV27</accession>
<keyword evidence="2" id="KW-0812">Transmembrane</keyword>
<feature type="region of interest" description="Disordered" evidence="1">
    <location>
        <begin position="1"/>
        <end position="25"/>
    </location>
</feature>
<comment type="caution">
    <text evidence="3">The sequence shown here is derived from an EMBL/GenBank/DDBJ whole genome shotgun (WGS) entry which is preliminary data.</text>
</comment>
<dbReference type="Proteomes" id="UP000543836">
    <property type="component" value="Unassembled WGS sequence"/>
</dbReference>
<proteinExistence type="predicted"/>
<evidence type="ECO:0000313" key="3">
    <source>
        <dbReference type="EMBL" id="MBB4569304.1"/>
    </source>
</evidence>
<organism evidence="3 4">
    <name type="scientific">Rhizobium leucaenae</name>
    <dbReference type="NCBI Taxonomy" id="29450"/>
    <lineage>
        <taxon>Bacteria</taxon>
        <taxon>Pseudomonadati</taxon>
        <taxon>Pseudomonadota</taxon>
        <taxon>Alphaproteobacteria</taxon>
        <taxon>Hyphomicrobiales</taxon>
        <taxon>Rhizobiaceae</taxon>
        <taxon>Rhizobium/Agrobacterium group</taxon>
        <taxon>Rhizobium</taxon>
    </lineage>
</organism>
<reference evidence="3 4" key="1">
    <citation type="submission" date="2020-08" db="EMBL/GenBank/DDBJ databases">
        <title>Genomic Encyclopedia of Type Strains, Phase IV (KMG-V): Genome sequencing to study the core and pangenomes of soil and plant-associated prokaryotes.</title>
        <authorList>
            <person name="Whitman W."/>
        </authorList>
    </citation>
    <scope>NUCLEOTIDE SEQUENCE [LARGE SCALE GENOMIC DNA]</scope>
    <source>
        <strain evidence="3 4">SEMIA 492</strain>
    </source>
</reference>
<feature type="transmembrane region" description="Helical" evidence="2">
    <location>
        <begin position="52"/>
        <end position="76"/>
    </location>
</feature>
<name>A0A7W6ZV27_9HYPH</name>
<feature type="compositionally biased region" description="Polar residues" evidence="1">
    <location>
        <begin position="1"/>
        <end position="11"/>
    </location>
</feature>
<evidence type="ECO:0000256" key="2">
    <source>
        <dbReference type="SAM" id="Phobius"/>
    </source>
</evidence>
<sequence length="95" mass="10046">MLQFKMTSLSSRRGEPNNGKPEGMLLKSHTPLAASIFTKKDLKAIRSAGGTLGLIIIPLLIVLCSIVAGFAVAMHISGQPGYSARVNMSSSIMSE</sequence>
<keyword evidence="4" id="KW-1185">Reference proteome</keyword>